<evidence type="ECO:0000313" key="1">
    <source>
        <dbReference type="EMBL" id="MFD2741716.1"/>
    </source>
</evidence>
<evidence type="ECO:0000313" key="2">
    <source>
        <dbReference type="Proteomes" id="UP001597474"/>
    </source>
</evidence>
<dbReference type="GO" id="GO:0005524">
    <property type="term" value="F:ATP binding"/>
    <property type="evidence" value="ECO:0007669"/>
    <property type="project" value="UniProtKB-KW"/>
</dbReference>
<dbReference type="RefSeq" id="WP_386376143.1">
    <property type="nucleotide sequence ID" value="NZ_JBHUMP010000048.1"/>
</dbReference>
<comment type="caution">
    <text evidence="1">The sequence shown here is derived from an EMBL/GenBank/DDBJ whole genome shotgun (WGS) entry which is preliminary data.</text>
</comment>
<keyword evidence="1" id="KW-0547">Nucleotide-binding</keyword>
<dbReference type="Proteomes" id="UP001597474">
    <property type="component" value="Unassembled WGS sequence"/>
</dbReference>
<gene>
    <name evidence="1" type="ORF">ACFSUD_19350</name>
</gene>
<dbReference type="EMBL" id="JBHUMP010000048">
    <property type="protein sequence ID" value="MFD2741716.1"/>
    <property type="molecule type" value="Genomic_DNA"/>
</dbReference>
<keyword evidence="2" id="KW-1185">Reference proteome</keyword>
<organism evidence="1 2">
    <name type="scientific">Sulfitobacter aestuarii</name>
    <dbReference type="NCBI Taxonomy" id="2161676"/>
    <lineage>
        <taxon>Bacteria</taxon>
        <taxon>Pseudomonadati</taxon>
        <taxon>Pseudomonadota</taxon>
        <taxon>Alphaproteobacteria</taxon>
        <taxon>Rhodobacterales</taxon>
        <taxon>Roseobacteraceae</taxon>
        <taxon>Sulfitobacter</taxon>
    </lineage>
</organism>
<keyword evidence="1" id="KW-0067">ATP-binding</keyword>
<name>A0ABW5U976_9RHOB</name>
<proteinExistence type="predicted"/>
<protein>
    <submittedName>
        <fullName evidence="1">ABC transporter ATP-binding protein</fullName>
    </submittedName>
</protein>
<reference evidence="2" key="1">
    <citation type="journal article" date="2019" name="Int. J. Syst. Evol. Microbiol.">
        <title>The Global Catalogue of Microorganisms (GCM) 10K type strain sequencing project: providing services to taxonomists for standard genome sequencing and annotation.</title>
        <authorList>
            <consortium name="The Broad Institute Genomics Platform"/>
            <consortium name="The Broad Institute Genome Sequencing Center for Infectious Disease"/>
            <person name="Wu L."/>
            <person name="Ma J."/>
        </authorList>
    </citation>
    <scope>NUCLEOTIDE SEQUENCE [LARGE SCALE GENOMIC DNA]</scope>
    <source>
        <strain evidence="2">TISTR 2562</strain>
    </source>
</reference>
<sequence length="198" mass="21767">MSLSHLYKDLGVTETPNGENGIMDTALEDAKLQSFEDGYQAGWEDASKAHELEQTHVSAELAQSLQDLSFTYHEALGKLTLATQPLLQLILSKLLPPVLPTTLSAHILEQLNEMLCNQLEKSIHITVAPENLSALKSVFEAQVKQPFNLKADALLSAGQASLRVDTAERVIDLDKLIEDLATAVEAFYFHCKEEDAHG</sequence>
<accession>A0ABW5U976</accession>